<feature type="compositionally biased region" description="Basic and acidic residues" evidence="1">
    <location>
        <begin position="244"/>
        <end position="262"/>
    </location>
</feature>
<dbReference type="PANTHER" id="PTHR43684:SF11">
    <property type="entry name" value="CHROMO DOMAIN-CONTAINING PROTEIN"/>
    <property type="match status" value="1"/>
</dbReference>
<evidence type="ECO:0000313" key="2">
    <source>
        <dbReference type="EMBL" id="EKC41354.1"/>
    </source>
</evidence>
<feature type="compositionally biased region" description="Polar residues" evidence="1">
    <location>
        <begin position="1"/>
        <end position="17"/>
    </location>
</feature>
<accession>K1RCG3</accession>
<feature type="compositionally biased region" description="Basic and acidic residues" evidence="1">
    <location>
        <begin position="100"/>
        <end position="118"/>
    </location>
</feature>
<evidence type="ECO:0000256" key="1">
    <source>
        <dbReference type="SAM" id="MobiDB-lite"/>
    </source>
</evidence>
<feature type="compositionally biased region" description="Basic residues" evidence="1">
    <location>
        <begin position="119"/>
        <end position="147"/>
    </location>
</feature>
<name>K1RCG3_MAGGI</name>
<dbReference type="HOGENOM" id="CLU_401841_0_0_1"/>
<dbReference type="PANTHER" id="PTHR43684">
    <property type="match status" value="1"/>
</dbReference>
<reference evidence="2" key="1">
    <citation type="journal article" date="2012" name="Nature">
        <title>The oyster genome reveals stress adaptation and complexity of shell formation.</title>
        <authorList>
            <person name="Zhang G."/>
            <person name="Fang X."/>
            <person name="Guo X."/>
            <person name="Li L."/>
            <person name="Luo R."/>
            <person name="Xu F."/>
            <person name="Yang P."/>
            <person name="Zhang L."/>
            <person name="Wang X."/>
            <person name="Qi H."/>
            <person name="Xiong Z."/>
            <person name="Que H."/>
            <person name="Xie Y."/>
            <person name="Holland P.W."/>
            <person name="Paps J."/>
            <person name="Zhu Y."/>
            <person name="Wu F."/>
            <person name="Chen Y."/>
            <person name="Wang J."/>
            <person name="Peng C."/>
            <person name="Meng J."/>
            <person name="Yang L."/>
            <person name="Liu J."/>
            <person name="Wen B."/>
            <person name="Zhang N."/>
            <person name="Huang Z."/>
            <person name="Zhu Q."/>
            <person name="Feng Y."/>
            <person name="Mount A."/>
            <person name="Hedgecock D."/>
            <person name="Xu Z."/>
            <person name="Liu Y."/>
            <person name="Domazet-Loso T."/>
            <person name="Du Y."/>
            <person name="Sun X."/>
            <person name="Zhang S."/>
            <person name="Liu B."/>
            <person name="Cheng P."/>
            <person name="Jiang X."/>
            <person name="Li J."/>
            <person name="Fan D."/>
            <person name="Wang W."/>
            <person name="Fu W."/>
            <person name="Wang T."/>
            <person name="Wang B."/>
            <person name="Zhang J."/>
            <person name="Peng Z."/>
            <person name="Li Y."/>
            <person name="Li N."/>
            <person name="Wang J."/>
            <person name="Chen M."/>
            <person name="He Y."/>
            <person name="Tan F."/>
            <person name="Song X."/>
            <person name="Zheng Q."/>
            <person name="Huang R."/>
            <person name="Yang H."/>
            <person name="Du X."/>
            <person name="Chen L."/>
            <person name="Yang M."/>
            <person name="Gaffney P.M."/>
            <person name="Wang S."/>
            <person name="Luo L."/>
            <person name="She Z."/>
            <person name="Ming Y."/>
            <person name="Huang W."/>
            <person name="Zhang S."/>
            <person name="Huang B."/>
            <person name="Zhang Y."/>
            <person name="Qu T."/>
            <person name="Ni P."/>
            <person name="Miao G."/>
            <person name="Wang J."/>
            <person name="Wang Q."/>
            <person name="Steinberg C.E."/>
            <person name="Wang H."/>
            <person name="Li N."/>
            <person name="Qian L."/>
            <person name="Zhang G."/>
            <person name="Li Y."/>
            <person name="Yang H."/>
            <person name="Liu X."/>
            <person name="Wang J."/>
            <person name="Yin Y."/>
            <person name="Wang J."/>
        </authorList>
    </citation>
    <scope>NUCLEOTIDE SEQUENCE [LARGE SCALE GENOMIC DNA]</scope>
    <source>
        <strain evidence="2">05x7-T-G4-1.051#20</strain>
    </source>
</reference>
<gene>
    <name evidence="2" type="ORF">CGI_10011876</name>
</gene>
<feature type="compositionally biased region" description="Basic and acidic residues" evidence="1">
    <location>
        <begin position="166"/>
        <end position="178"/>
    </location>
</feature>
<dbReference type="InterPro" id="IPR029045">
    <property type="entry name" value="ClpP/crotonase-like_dom_sf"/>
</dbReference>
<dbReference type="InParanoid" id="K1RCG3"/>
<feature type="compositionally biased region" description="Basic and acidic residues" evidence="1">
    <location>
        <begin position="45"/>
        <end position="63"/>
    </location>
</feature>
<dbReference type="Gene3D" id="1.10.12.10">
    <property type="entry name" value="Lyase 2-enoyl-coa Hydratase, Chain A, domain 2"/>
    <property type="match status" value="1"/>
</dbReference>
<dbReference type="Pfam" id="PF00378">
    <property type="entry name" value="ECH_1"/>
    <property type="match status" value="1"/>
</dbReference>
<dbReference type="InterPro" id="IPR051053">
    <property type="entry name" value="ECH/Chromodomain_protein"/>
</dbReference>
<organism evidence="2">
    <name type="scientific">Magallana gigas</name>
    <name type="common">Pacific oyster</name>
    <name type="synonym">Crassostrea gigas</name>
    <dbReference type="NCBI Taxonomy" id="29159"/>
    <lineage>
        <taxon>Eukaryota</taxon>
        <taxon>Metazoa</taxon>
        <taxon>Spiralia</taxon>
        <taxon>Lophotrochozoa</taxon>
        <taxon>Mollusca</taxon>
        <taxon>Bivalvia</taxon>
        <taxon>Autobranchia</taxon>
        <taxon>Pteriomorphia</taxon>
        <taxon>Ostreida</taxon>
        <taxon>Ostreoidea</taxon>
        <taxon>Ostreidae</taxon>
        <taxon>Magallana</taxon>
    </lineage>
</organism>
<feature type="region of interest" description="Disordered" evidence="1">
    <location>
        <begin position="395"/>
        <end position="416"/>
    </location>
</feature>
<proteinExistence type="predicted"/>
<dbReference type="InterPro" id="IPR014748">
    <property type="entry name" value="Enoyl-CoA_hydra_C"/>
</dbReference>
<dbReference type="EMBL" id="JH816365">
    <property type="protein sequence ID" value="EKC41354.1"/>
    <property type="molecule type" value="Genomic_DNA"/>
</dbReference>
<protein>
    <submittedName>
        <fullName evidence="2">Chromodomain Y-like protein 2</fullName>
    </submittedName>
</protein>
<feature type="compositionally biased region" description="Basic and acidic residues" evidence="1">
    <location>
        <begin position="194"/>
        <end position="207"/>
    </location>
</feature>
<dbReference type="InterPro" id="IPR001753">
    <property type="entry name" value="Enoyl-CoA_hydra/iso"/>
</dbReference>
<dbReference type="Gene3D" id="3.90.226.10">
    <property type="entry name" value="2-enoyl-CoA Hydratase, Chain A, domain 1"/>
    <property type="match status" value="1"/>
</dbReference>
<feature type="region of interest" description="Disordered" evidence="1">
    <location>
        <begin position="1"/>
        <end position="278"/>
    </location>
</feature>
<dbReference type="CDD" id="cd06558">
    <property type="entry name" value="crotonase-like"/>
    <property type="match status" value="1"/>
</dbReference>
<dbReference type="AlphaFoldDB" id="K1RCG3"/>
<sequence>MKIDTYTPTKNESAQSSGEDEKKKVPIRSLEQGPLPVNSSQRSPKKTETNVSPKKELENDTKSDMVNSKSAEKKLTPENSPPKEKMDKDTKKVQSNGVQNEKKIKLKKADDSEKVMRDKKYKNSVKFAMKVKLKPSLKVKKASVKSVKKNEKDKEEVSKNVKKKALKDGKKSSDDSPGAKKMKKSDSKTQLSIVKKDKTLKGKGEKPKKSKTAKHKSEEDYCIVECSTSDTDDEPLSNIKVKKSKESSSDSTNNKKKEEKKISPKLKSGQEGNNQSFKVKPKQLTINNVKRKLEVRVQPLGNISKSKKIKLIDSKRDREMATVRPVSPSTSYTTVKPVTISGVGVVNLVVDSDRSVPLCGDVPGTQYIPSVIPISPSSVSYKSLLDNMPLSLLAKKGGSKKKDSDDASEDDQERVERRISVRQSECAYRYKDIVVRKCQRYTQIWLNTHTKIKNVLNPQVIQEIVQALNSAKYDDSSLILFSGLGNVFCNGVDLLFLLSGERRVVVRQMVDALRDFTKALITFPKPVIAVVNGPAVGLGMAMLPLCDIVYASDKATFYLPYSALSQTPEGCASYTLPQSVGMAMANELLLGGRKVTAIEACQLGLVSQVLWPTSMMQEVIPKIQNIALNSAKALETTKLLLRSHQRTKLELTCESESNILLERWQSSECQKSIQAFISNEENYST</sequence>
<feature type="compositionally biased region" description="Basic and acidic residues" evidence="1">
    <location>
        <begin position="148"/>
        <end position="159"/>
    </location>
</feature>
<feature type="compositionally biased region" description="Basic and acidic residues" evidence="1">
    <location>
        <begin position="70"/>
        <end position="92"/>
    </location>
</feature>
<dbReference type="SUPFAM" id="SSF52096">
    <property type="entry name" value="ClpP/crotonase"/>
    <property type="match status" value="1"/>
</dbReference>